<evidence type="ECO:0000256" key="4">
    <source>
        <dbReference type="SAM" id="MobiDB-lite"/>
    </source>
</evidence>
<dbReference type="Pfam" id="PF02558">
    <property type="entry name" value="ApbA"/>
    <property type="match status" value="1"/>
</dbReference>
<comment type="similarity">
    <text evidence="1">Belongs to the ketopantoate reductase family.</text>
</comment>
<comment type="caution">
    <text evidence="7">The sequence shown here is derived from an EMBL/GenBank/DDBJ whole genome shotgun (WGS) entry which is preliminary data.</text>
</comment>
<name>A0AAD5YFE8_9APHY</name>
<organism evidence="7 8">
    <name type="scientific">Meripilus lineatus</name>
    <dbReference type="NCBI Taxonomy" id="2056292"/>
    <lineage>
        <taxon>Eukaryota</taxon>
        <taxon>Fungi</taxon>
        <taxon>Dikarya</taxon>
        <taxon>Basidiomycota</taxon>
        <taxon>Agaricomycotina</taxon>
        <taxon>Agaricomycetes</taxon>
        <taxon>Polyporales</taxon>
        <taxon>Meripilaceae</taxon>
        <taxon>Meripilus</taxon>
    </lineage>
</organism>
<dbReference type="PANTHER" id="PTHR43765:SF2">
    <property type="entry name" value="2-DEHYDROPANTOATE 2-REDUCTASE"/>
    <property type="match status" value="1"/>
</dbReference>
<dbReference type="InterPro" id="IPR013752">
    <property type="entry name" value="KPA_reductase"/>
</dbReference>
<feature type="domain" description="Ketopantoate reductase C-terminal" evidence="6">
    <location>
        <begin position="282"/>
        <end position="422"/>
    </location>
</feature>
<dbReference type="Gene3D" id="3.40.50.720">
    <property type="entry name" value="NAD(P)-binding Rossmann-like Domain"/>
    <property type="match status" value="1"/>
</dbReference>
<evidence type="ECO:0000256" key="3">
    <source>
        <dbReference type="ARBA" id="ARBA00023002"/>
    </source>
</evidence>
<evidence type="ECO:0008006" key="9">
    <source>
        <dbReference type="Google" id="ProtNLM"/>
    </source>
</evidence>
<evidence type="ECO:0000313" key="7">
    <source>
        <dbReference type="EMBL" id="KAJ3482389.1"/>
    </source>
</evidence>
<dbReference type="InterPro" id="IPR013328">
    <property type="entry name" value="6PGD_dom2"/>
</dbReference>
<feature type="domain" description="Ketopantoate reductase N-terminal" evidence="5">
    <location>
        <begin position="3"/>
        <end position="206"/>
    </location>
</feature>
<keyword evidence="8" id="KW-1185">Reference proteome</keyword>
<protein>
    <recommendedName>
        <fullName evidence="9">2-dehydropantoate 2-reductase</fullName>
    </recommendedName>
</protein>
<dbReference type="InterPro" id="IPR050838">
    <property type="entry name" value="Ketopantoate_reductase"/>
</dbReference>
<accession>A0AAD5YFE8</accession>
<keyword evidence="2" id="KW-0521">NADP</keyword>
<feature type="region of interest" description="Disordered" evidence="4">
    <location>
        <begin position="85"/>
        <end position="115"/>
    </location>
</feature>
<evidence type="ECO:0000259" key="5">
    <source>
        <dbReference type="Pfam" id="PF02558"/>
    </source>
</evidence>
<dbReference type="AlphaFoldDB" id="A0AAD5YFE8"/>
<evidence type="ECO:0000256" key="2">
    <source>
        <dbReference type="ARBA" id="ARBA00022857"/>
    </source>
</evidence>
<dbReference type="PANTHER" id="PTHR43765">
    <property type="entry name" value="2-DEHYDROPANTOATE 2-REDUCTASE-RELATED"/>
    <property type="match status" value="1"/>
</dbReference>
<sequence>MRFHIVGLGPIGSLLAFHLRRVLSPQHSITVVHKYDAALQEAKRRGGIIKVENGGSIISVDGFHQTAFDQHSEVVPPPERLDPRVLRGDAVVPGSRTGSSGLIDPSEEYSSPPTKTSRIHSLIITTKCIYTLQILRDLRPRISPESTIVLLQNGLGIYEKIIDQLYPHPERRPHIVVASMTHGAWMKDHLHVVHAGIGSIKFGIMPDGLGRDFEATNNATPAETPTFLGPIRRREPVLDLNDVADPQGDPYYPQYASLRNTILALSLCQGLYAQWKPIYEVQMAMRQKLVVNAVINPLTAILGCRNGDLFKHDEGKVLARRICDEASRIFVAQWDAEKQAALESDDGVATESTFPEELHSDVLLAQCEHVANVTSYNFSSMLMDVRLGRPTEIPYMTGYLLHLAKKYQRFTPTIAFVDTLMKLRSKVPLPSHL</sequence>
<dbReference type="SUPFAM" id="SSF48179">
    <property type="entry name" value="6-phosphogluconate dehydrogenase C-terminal domain-like"/>
    <property type="match status" value="1"/>
</dbReference>
<dbReference type="EMBL" id="JANAWD010000275">
    <property type="protein sequence ID" value="KAJ3482389.1"/>
    <property type="molecule type" value="Genomic_DNA"/>
</dbReference>
<evidence type="ECO:0000259" key="6">
    <source>
        <dbReference type="Pfam" id="PF08546"/>
    </source>
</evidence>
<evidence type="ECO:0000256" key="1">
    <source>
        <dbReference type="ARBA" id="ARBA00007870"/>
    </source>
</evidence>
<evidence type="ECO:0000313" key="8">
    <source>
        <dbReference type="Proteomes" id="UP001212997"/>
    </source>
</evidence>
<dbReference type="InterPro" id="IPR013332">
    <property type="entry name" value="KPR_N"/>
</dbReference>
<dbReference type="GO" id="GO:0005739">
    <property type="term" value="C:mitochondrion"/>
    <property type="evidence" value="ECO:0007669"/>
    <property type="project" value="TreeGrafter"/>
</dbReference>
<dbReference type="Gene3D" id="1.10.1040.10">
    <property type="entry name" value="N-(1-d-carboxylethyl)-l-norvaline Dehydrogenase, domain 2"/>
    <property type="match status" value="1"/>
</dbReference>
<reference evidence="7" key="1">
    <citation type="submission" date="2022-07" db="EMBL/GenBank/DDBJ databases">
        <title>Genome Sequence of Physisporinus lineatus.</title>
        <authorList>
            <person name="Buettner E."/>
        </authorList>
    </citation>
    <scope>NUCLEOTIDE SEQUENCE</scope>
    <source>
        <strain evidence="7">VT162</strain>
    </source>
</reference>
<dbReference type="InterPro" id="IPR008927">
    <property type="entry name" value="6-PGluconate_DH-like_C_sf"/>
</dbReference>
<dbReference type="Pfam" id="PF08546">
    <property type="entry name" value="ApbA_C"/>
    <property type="match status" value="1"/>
</dbReference>
<dbReference type="GO" id="GO:0050661">
    <property type="term" value="F:NADP binding"/>
    <property type="evidence" value="ECO:0007669"/>
    <property type="project" value="TreeGrafter"/>
</dbReference>
<proteinExistence type="inferred from homology"/>
<dbReference type="InterPro" id="IPR036291">
    <property type="entry name" value="NAD(P)-bd_dom_sf"/>
</dbReference>
<dbReference type="SUPFAM" id="SSF51735">
    <property type="entry name" value="NAD(P)-binding Rossmann-fold domains"/>
    <property type="match status" value="2"/>
</dbReference>
<keyword evidence="3" id="KW-0560">Oxidoreductase</keyword>
<gene>
    <name evidence="7" type="ORF">NLI96_g7009</name>
</gene>
<dbReference type="GO" id="GO:0008677">
    <property type="term" value="F:2-dehydropantoate 2-reductase activity"/>
    <property type="evidence" value="ECO:0007669"/>
    <property type="project" value="TreeGrafter"/>
</dbReference>
<dbReference type="Proteomes" id="UP001212997">
    <property type="component" value="Unassembled WGS sequence"/>
</dbReference>